<dbReference type="AlphaFoldDB" id="A0AAU8JJG8"/>
<comment type="catalytic activity">
    <reaction evidence="2 11">
        <text>glutathione + H2O = L-cysteinylglycine + L-glutamate</text>
        <dbReference type="Rhea" id="RHEA:28807"/>
        <dbReference type="ChEBI" id="CHEBI:15377"/>
        <dbReference type="ChEBI" id="CHEBI:29985"/>
        <dbReference type="ChEBI" id="CHEBI:57925"/>
        <dbReference type="ChEBI" id="CHEBI:61694"/>
        <dbReference type="EC" id="3.4.19.13"/>
    </reaction>
</comment>
<comment type="catalytic activity">
    <reaction evidence="8 11">
        <text>an N-terminal (5-L-glutamyl)-[peptide] + an alpha-amino acid = 5-L-glutamyl amino acid + an N-terminal L-alpha-aminoacyl-[peptide]</text>
        <dbReference type="Rhea" id="RHEA:23904"/>
        <dbReference type="Rhea" id="RHEA-COMP:9780"/>
        <dbReference type="Rhea" id="RHEA-COMP:9795"/>
        <dbReference type="ChEBI" id="CHEBI:77644"/>
        <dbReference type="ChEBI" id="CHEBI:78597"/>
        <dbReference type="ChEBI" id="CHEBI:78599"/>
        <dbReference type="ChEBI" id="CHEBI:78608"/>
        <dbReference type="EC" id="2.3.2.2"/>
    </reaction>
</comment>
<evidence type="ECO:0000256" key="2">
    <source>
        <dbReference type="ARBA" id="ARBA00001089"/>
    </source>
</evidence>
<keyword evidence="12" id="KW-0472">Membrane</keyword>
<dbReference type="NCBIfam" id="TIGR00066">
    <property type="entry name" value="g_glut_trans"/>
    <property type="match status" value="1"/>
</dbReference>
<dbReference type="GO" id="GO:0103068">
    <property type="term" value="F:leukotriene C4 gamma-glutamyl transferase activity"/>
    <property type="evidence" value="ECO:0007669"/>
    <property type="project" value="UniProtKB-EC"/>
</dbReference>
<comment type="PTM">
    <text evidence="11">Cleaved by autocatalysis into a large and a small subunit.</text>
</comment>
<comment type="pathway">
    <text evidence="11">Sulfur metabolism; glutathione metabolism.</text>
</comment>
<protein>
    <recommendedName>
        <fullName evidence="11">Glutathione hydrolase proenzyme</fullName>
        <ecNumber evidence="11">2.3.2.2</ecNumber>
        <ecNumber evidence="11">3.4.19.13</ecNumber>
    </recommendedName>
    <component>
        <recommendedName>
            <fullName evidence="11">Glutathione hydrolase large chain</fullName>
        </recommendedName>
    </component>
    <component>
        <recommendedName>
            <fullName evidence="11">Glutathione hydrolase small chain</fullName>
        </recommendedName>
    </component>
</protein>
<feature type="binding site" evidence="10">
    <location>
        <position position="515"/>
    </location>
    <ligand>
        <name>L-glutamate</name>
        <dbReference type="ChEBI" id="CHEBI:29985"/>
    </ligand>
</feature>
<accession>A0AAU8JJG8</accession>
<organism evidence="13">
    <name type="scientific">Planktothricoides raciborskii GIHE-MW2</name>
    <dbReference type="NCBI Taxonomy" id="2792601"/>
    <lineage>
        <taxon>Bacteria</taxon>
        <taxon>Bacillati</taxon>
        <taxon>Cyanobacteriota</taxon>
        <taxon>Cyanophyceae</taxon>
        <taxon>Oscillatoriophycideae</taxon>
        <taxon>Oscillatoriales</taxon>
        <taxon>Oscillatoriaceae</taxon>
        <taxon>Planktothricoides</taxon>
    </lineage>
</organism>
<gene>
    <name evidence="13" type="primary">ggt</name>
    <name evidence="13" type="ORF">ABWT76_001421</name>
</gene>
<name>A0AAU8JJG8_9CYAN</name>
<dbReference type="GO" id="GO:0006750">
    <property type="term" value="P:glutathione biosynthetic process"/>
    <property type="evidence" value="ECO:0007669"/>
    <property type="project" value="UniProtKB-KW"/>
</dbReference>
<keyword evidence="12" id="KW-1133">Transmembrane helix</keyword>
<dbReference type="Pfam" id="PF01019">
    <property type="entry name" value="G_glu_transpept"/>
    <property type="match status" value="1"/>
</dbReference>
<comment type="similarity">
    <text evidence="3 11">Belongs to the gamma-glutamyltransferase family.</text>
</comment>
<dbReference type="EMBL" id="CP159837">
    <property type="protein sequence ID" value="XCM38565.1"/>
    <property type="molecule type" value="Genomic_DNA"/>
</dbReference>
<keyword evidence="7 11" id="KW-0012">Acyltransferase</keyword>
<sequence>MQNFAGLFYRYFLSVFSISYSLILLGWSQDISSVEGIRESPLQNRESPLQNPESPLQNREFGYKKGMVVAAHPLASDAGLAMLQKGGNAVDAAVATAFVISVVEPFSAGIGGGGFLLLREANSGDIRALDFRERSPLAATRDMYLDENGQVIPRASLDGHLAVGVPGTVAGLYEVHQKYGQLPWATVVAQAISWANDGFPVGEYFVYSAEQRREVLLKNPAARAIFTKDGEIHAVGDRLVQPDLGKTLQQIAANWQSFYTGEIAQAIADDMAKNGGLITLADLKAYQPIWREPVCGLVLELRVCSMPPPSSGGVHLLQILNIITAKPANDSETIQSWAWQDPKALHLLAGAMQIAYADRSLYLGDPDFVTVPVQEIISPIYGQQRRQEIDLGRARSQTEVKPVDEATLKRLQAGESENTTHLTVVDQDRNVVSLTFTVNGNFGAGVVTPGTGILLNNEMDDFAIAPLVPNLFGLVGDDANAIAPKKTPLSSMTPTIVTKPQEGDRFFMAVGSPGGSTIITTVLQLILNVAVYDQDANGAVSAPRIHHQWLPDKLWIETGTDGGEFDSGTLAALENLGYSLDLRDTWGNANLIIQTKDGFLDGAADPRREGAARGF</sequence>
<dbReference type="InterPro" id="IPR029055">
    <property type="entry name" value="Ntn_hydrolases_N"/>
</dbReference>
<evidence type="ECO:0000256" key="8">
    <source>
        <dbReference type="ARBA" id="ARBA00047417"/>
    </source>
</evidence>
<keyword evidence="11" id="KW-0317">Glutathione biosynthesis</keyword>
<dbReference type="Gene3D" id="3.60.20.40">
    <property type="match status" value="1"/>
</dbReference>
<dbReference type="Gene3D" id="1.10.246.130">
    <property type="match status" value="1"/>
</dbReference>
<keyword evidence="5 11" id="KW-0378">Hydrolase</keyword>
<evidence type="ECO:0000256" key="4">
    <source>
        <dbReference type="ARBA" id="ARBA00022679"/>
    </source>
</evidence>
<comment type="subunit">
    <text evidence="11">This enzyme consists of two polypeptide chains, which are synthesized in precursor form from a single polypeptide.</text>
</comment>
<dbReference type="InterPro" id="IPR051792">
    <property type="entry name" value="GGT_bact"/>
</dbReference>
<feature type="active site" description="Nucleophile" evidence="9">
    <location>
        <position position="419"/>
    </location>
</feature>
<evidence type="ECO:0000256" key="6">
    <source>
        <dbReference type="ARBA" id="ARBA00023145"/>
    </source>
</evidence>
<evidence type="ECO:0000256" key="10">
    <source>
        <dbReference type="PIRSR" id="PIRSR600101-2"/>
    </source>
</evidence>
<evidence type="ECO:0000256" key="9">
    <source>
        <dbReference type="PIRSR" id="PIRSR600101-1"/>
    </source>
</evidence>
<dbReference type="SUPFAM" id="SSF56235">
    <property type="entry name" value="N-terminal nucleophile aminohydrolases (Ntn hydrolases)"/>
    <property type="match status" value="1"/>
</dbReference>
<proteinExistence type="inferred from homology"/>
<keyword evidence="12" id="KW-0812">Transmembrane</keyword>
<feature type="binding site" evidence="10">
    <location>
        <position position="132"/>
    </location>
    <ligand>
        <name>L-glutamate</name>
        <dbReference type="ChEBI" id="CHEBI:29985"/>
    </ligand>
</feature>
<evidence type="ECO:0000256" key="1">
    <source>
        <dbReference type="ARBA" id="ARBA00001049"/>
    </source>
</evidence>
<dbReference type="InterPro" id="IPR043138">
    <property type="entry name" value="GGT_lsub"/>
</dbReference>
<dbReference type="InterPro" id="IPR000101">
    <property type="entry name" value="GGT_peptidase"/>
</dbReference>
<dbReference type="PANTHER" id="PTHR43199:SF1">
    <property type="entry name" value="GLUTATHIONE HYDROLASE PROENZYME"/>
    <property type="match status" value="1"/>
</dbReference>
<dbReference type="PANTHER" id="PTHR43199">
    <property type="entry name" value="GLUTATHIONE HYDROLASE"/>
    <property type="match status" value="1"/>
</dbReference>
<comment type="catalytic activity">
    <reaction evidence="1 11">
        <text>an S-substituted glutathione + H2O = an S-substituted L-cysteinylglycine + L-glutamate</text>
        <dbReference type="Rhea" id="RHEA:59468"/>
        <dbReference type="ChEBI" id="CHEBI:15377"/>
        <dbReference type="ChEBI" id="CHEBI:29985"/>
        <dbReference type="ChEBI" id="CHEBI:90779"/>
        <dbReference type="ChEBI" id="CHEBI:143103"/>
        <dbReference type="EC" id="3.4.19.13"/>
    </reaction>
</comment>
<dbReference type="InterPro" id="IPR043137">
    <property type="entry name" value="GGT_ssub_C"/>
</dbReference>
<feature type="binding site" evidence="10">
    <location>
        <begin position="437"/>
        <end position="439"/>
    </location>
    <ligand>
        <name>L-glutamate</name>
        <dbReference type="ChEBI" id="CHEBI:29985"/>
    </ligand>
</feature>
<evidence type="ECO:0000256" key="5">
    <source>
        <dbReference type="ARBA" id="ARBA00022801"/>
    </source>
</evidence>
<evidence type="ECO:0000256" key="11">
    <source>
        <dbReference type="RuleBase" id="RU368036"/>
    </source>
</evidence>
<dbReference type="GO" id="GO:0036374">
    <property type="term" value="F:glutathione hydrolase activity"/>
    <property type="evidence" value="ECO:0007669"/>
    <property type="project" value="UniProtKB-UniRule"/>
</dbReference>
<dbReference type="EC" id="3.4.19.13" evidence="11"/>
<feature type="binding site" evidence="10">
    <location>
        <begin position="490"/>
        <end position="491"/>
    </location>
    <ligand>
        <name>L-glutamate</name>
        <dbReference type="ChEBI" id="CHEBI:29985"/>
    </ligand>
</feature>
<dbReference type="RefSeq" id="WP_190880187.1">
    <property type="nucleotide sequence ID" value="NZ_CP159837.1"/>
</dbReference>
<evidence type="ECO:0000313" key="13">
    <source>
        <dbReference type="EMBL" id="XCM38565.1"/>
    </source>
</evidence>
<feature type="transmembrane region" description="Helical" evidence="12">
    <location>
        <begin position="7"/>
        <end position="27"/>
    </location>
</feature>
<evidence type="ECO:0000256" key="7">
    <source>
        <dbReference type="ARBA" id="ARBA00023315"/>
    </source>
</evidence>
<evidence type="ECO:0000256" key="12">
    <source>
        <dbReference type="SAM" id="Phobius"/>
    </source>
</evidence>
<dbReference type="PRINTS" id="PR01210">
    <property type="entry name" value="GGTRANSPTASE"/>
</dbReference>
<evidence type="ECO:0000256" key="3">
    <source>
        <dbReference type="ARBA" id="ARBA00009381"/>
    </source>
</evidence>
<keyword evidence="4 11" id="KW-0808">Transferase</keyword>
<dbReference type="EC" id="2.3.2.2" evidence="11"/>
<reference evidence="13" key="1">
    <citation type="submission" date="2024-07" db="EMBL/GenBank/DDBJ databases">
        <authorList>
            <person name="Kim Y.J."/>
            <person name="Jeong J.Y."/>
        </authorList>
    </citation>
    <scope>NUCLEOTIDE SEQUENCE</scope>
    <source>
        <strain evidence="13">GIHE-MW2</strain>
    </source>
</reference>
<dbReference type="GO" id="GO:0006751">
    <property type="term" value="P:glutathione catabolic process"/>
    <property type="evidence" value="ECO:0007669"/>
    <property type="project" value="UniProtKB-UniRule"/>
</dbReference>
<keyword evidence="6 11" id="KW-0865">Zymogen</keyword>
<feature type="binding site" evidence="10">
    <location>
        <position position="461"/>
    </location>
    <ligand>
        <name>L-glutamate</name>
        <dbReference type="ChEBI" id="CHEBI:29985"/>
    </ligand>
</feature>